<dbReference type="InterPro" id="IPR009075">
    <property type="entry name" value="AcylCo_DH/oxidase_C"/>
</dbReference>
<dbReference type="HOGENOM" id="CLU_018204_1_2_1"/>
<sequence>MRECVYPAEESVMRHAQGKERWTVPAEVEELKEEAKRRGLWNLWITRDLDPGHDGAGLTNVDYAGLAEVLGAVPFASELVNCSAPDTGNMEVLLKYGSEELKRKFLPDLLSGKARSCFAMTEPAVASSDATNVQSTIRREGDRYVLNGRKWWTSGAMDPRCSVMIFMGKTDPSAPRHQQQSMVVVPMPSPGLRVLRPLRVFGFDDAPHGHAEVELKDVSVPASHLLLGEGRGFEIAQGRLGPGRIHHCMRLIGLAERSLALMCKRAKQRVAFGKKLEEQGTIRADIARARLMINQTRLLCLDAARAIDMGGPKAAREAIALIKVAAPQMAVWVTDRAMQQVHGAAGFCDDFPLSFLYAQARTLQMADGPDEVHLESIARMELNKHKQD</sequence>
<dbReference type="SUPFAM" id="SSF47203">
    <property type="entry name" value="Acyl-CoA dehydrogenase C-terminal domain-like"/>
    <property type="match status" value="1"/>
</dbReference>
<comment type="subunit">
    <text evidence="3">Homodimer.</text>
</comment>
<dbReference type="InterPro" id="IPR050741">
    <property type="entry name" value="Acyl-CoA_dehydrogenase"/>
</dbReference>
<dbReference type="STRING" id="905079.L1J6Z8"/>
<evidence type="ECO:0000256" key="6">
    <source>
        <dbReference type="ARBA" id="ARBA00023002"/>
    </source>
</evidence>
<feature type="domain" description="Acyl-CoA dehydrogenase/oxidase C-terminal" evidence="8">
    <location>
        <begin position="230"/>
        <end position="379"/>
    </location>
</feature>
<evidence type="ECO:0000256" key="4">
    <source>
        <dbReference type="ARBA" id="ARBA00022630"/>
    </source>
</evidence>
<feature type="domain" description="Acyl-CoA oxidase/dehydrogenase middle" evidence="9">
    <location>
        <begin position="117"/>
        <end position="218"/>
    </location>
</feature>
<dbReference type="KEGG" id="gtt:GUITHDRAFT_87673"/>
<evidence type="ECO:0000259" key="9">
    <source>
        <dbReference type="Pfam" id="PF02770"/>
    </source>
</evidence>
<dbReference type="FunFam" id="2.40.110.10:FF:000002">
    <property type="entry name" value="Acyl-CoA dehydrogenase fadE12"/>
    <property type="match status" value="1"/>
</dbReference>
<dbReference type="GO" id="GO:0003995">
    <property type="term" value="F:acyl-CoA dehydrogenase activity"/>
    <property type="evidence" value="ECO:0007669"/>
    <property type="project" value="TreeGrafter"/>
</dbReference>
<dbReference type="InterPro" id="IPR013786">
    <property type="entry name" value="AcylCoA_DH/ox_N"/>
</dbReference>
<protein>
    <recommendedName>
        <fullName evidence="14">Acyl-CoA dehydrogenase</fullName>
    </recommendedName>
</protein>
<dbReference type="EMBL" id="JH993008">
    <property type="protein sequence ID" value="EKX43879.1"/>
    <property type="molecule type" value="Genomic_DNA"/>
</dbReference>
<evidence type="ECO:0000256" key="2">
    <source>
        <dbReference type="ARBA" id="ARBA00009347"/>
    </source>
</evidence>
<dbReference type="EnsemblProtists" id="EKX43879">
    <property type="protein sequence ID" value="EKX43879"/>
    <property type="gene ID" value="GUITHDRAFT_87673"/>
</dbReference>
<dbReference type="RefSeq" id="XP_005830859.1">
    <property type="nucleotide sequence ID" value="XM_005830802.1"/>
</dbReference>
<name>L1J6Z8_GUITC</name>
<evidence type="ECO:0000256" key="5">
    <source>
        <dbReference type="ARBA" id="ARBA00022827"/>
    </source>
</evidence>
<dbReference type="InterPro" id="IPR046373">
    <property type="entry name" value="Acyl-CoA_Oxase/DH_mid-dom_sf"/>
</dbReference>
<dbReference type="Pfam" id="PF02771">
    <property type="entry name" value="Acyl-CoA_dh_N"/>
    <property type="match status" value="1"/>
</dbReference>
<dbReference type="OrthoDB" id="434771at2759"/>
<comment type="cofactor">
    <cofactor evidence="1 7">
        <name>FAD</name>
        <dbReference type="ChEBI" id="CHEBI:57692"/>
    </cofactor>
</comment>
<reference evidence="11 13" key="1">
    <citation type="journal article" date="2012" name="Nature">
        <title>Algal genomes reveal evolutionary mosaicism and the fate of nucleomorphs.</title>
        <authorList>
            <consortium name="DOE Joint Genome Institute"/>
            <person name="Curtis B.A."/>
            <person name="Tanifuji G."/>
            <person name="Burki F."/>
            <person name="Gruber A."/>
            <person name="Irimia M."/>
            <person name="Maruyama S."/>
            <person name="Arias M.C."/>
            <person name="Ball S.G."/>
            <person name="Gile G.H."/>
            <person name="Hirakawa Y."/>
            <person name="Hopkins J.F."/>
            <person name="Kuo A."/>
            <person name="Rensing S.A."/>
            <person name="Schmutz J."/>
            <person name="Symeonidi A."/>
            <person name="Elias M."/>
            <person name="Eveleigh R.J."/>
            <person name="Herman E.K."/>
            <person name="Klute M.J."/>
            <person name="Nakayama T."/>
            <person name="Obornik M."/>
            <person name="Reyes-Prieto A."/>
            <person name="Armbrust E.V."/>
            <person name="Aves S.J."/>
            <person name="Beiko R.G."/>
            <person name="Coutinho P."/>
            <person name="Dacks J.B."/>
            <person name="Durnford D.G."/>
            <person name="Fast N.M."/>
            <person name="Green B.R."/>
            <person name="Grisdale C.J."/>
            <person name="Hempel F."/>
            <person name="Henrissat B."/>
            <person name="Hoppner M.P."/>
            <person name="Ishida K."/>
            <person name="Kim E."/>
            <person name="Koreny L."/>
            <person name="Kroth P.G."/>
            <person name="Liu Y."/>
            <person name="Malik S.B."/>
            <person name="Maier U.G."/>
            <person name="McRose D."/>
            <person name="Mock T."/>
            <person name="Neilson J.A."/>
            <person name="Onodera N.T."/>
            <person name="Poole A.M."/>
            <person name="Pritham E.J."/>
            <person name="Richards T.A."/>
            <person name="Rocap G."/>
            <person name="Roy S.W."/>
            <person name="Sarai C."/>
            <person name="Schaack S."/>
            <person name="Shirato S."/>
            <person name="Slamovits C.H."/>
            <person name="Spencer D.F."/>
            <person name="Suzuki S."/>
            <person name="Worden A.Z."/>
            <person name="Zauner S."/>
            <person name="Barry K."/>
            <person name="Bell C."/>
            <person name="Bharti A.K."/>
            <person name="Crow J.A."/>
            <person name="Grimwood J."/>
            <person name="Kramer R."/>
            <person name="Lindquist E."/>
            <person name="Lucas S."/>
            <person name="Salamov A."/>
            <person name="McFadden G.I."/>
            <person name="Lane C.E."/>
            <person name="Keeling P.J."/>
            <person name="Gray M.W."/>
            <person name="Grigoriev I.V."/>
            <person name="Archibald J.M."/>
        </authorList>
    </citation>
    <scope>NUCLEOTIDE SEQUENCE</scope>
    <source>
        <strain evidence="11 13">CCMP2712</strain>
    </source>
</reference>
<evidence type="ECO:0008006" key="14">
    <source>
        <dbReference type="Google" id="ProtNLM"/>
    </source>
</evidence>
<gene>
    <name evidence="11" type="ORF">GUITHDRAFT_87673</name>
</gene>
<dbReference type="GO" id="GO:0005737">
    <property type="term" value="C:cytoplasm"/>
    <property type="evidence" value="ECO:0007669"/>
    <property type="project" value="TreeGrafter"/>
</dbReference>
<dbReference type="InterPro" id="IPR036250">
    <property type="entry name" value="AcylCo_DH-like_C"/>
</dbReference>
<evidence type="ECO:0000313" key="12">
    <source>
        <dbReference type="EnsemblProtists" id="EKX43879"/>
    </source>
</evidence>
<keyword evidence="5 7" id="KW-0274">FAD</keyword>
<dbReference type="eggNOG" id="KOG1469">
    <property type="taxonomic scope" value="Eukaryota"/>
</dbReference>
<dbReference type="InterPro" id="IPR009100">
    <property type="entry name" value="AcylCoA_DH/oxidase_NM_dom_sf"/>
</dbReference>
<dbReference type="OMA" id="LAYMYAM"/>
<dbReference type="InterPro" id="IPR037069">
    <property type="entry name" value="AcylCoA_DH/ox_N_sf"/>
</dbReference>
<dbReference type="InterPro" id="IPR006091">
    <property type="entry name" value="Acyl-CoA_Oxase/DH_mid-dom"/>
</dbReference>
<dbReference type="PANTHER" id="PTHR48083">
    <property type="entry name" value="MEDIUM-CHAIN SPECIFIC ACYL-COA DEHYDROGENASE, MITOCHONDRIAL-RELATED"/>
    <property type="match status" value="1"/>
</dbReference>
<keyword evidence="13" id="KW-1185">Reference proteome</keyword>
<comment type="similarity">
    <text evidence="2 7">Belongs to the acyl-CoA dehydrogenase family.</text>
</comment>
<keyword evidence="6 7" id="KW-0560">Oxidoreductase</keyword>
<dbReference type="PANTHER" id="PTHR48083:SF13">
    <property type="entry name" value="ACYL-COA DEHYDROGENASE FAMILY MEMBER 11"/>
    <property type="match status" value="1"/>
</dbReference>
<organism evidence="11">
    <name type="scientific">Guillardia theta (strain CCMP2712)</name>
    <name type="common">Cryptophyte</name>
    <dbReference type="NCBI Taxonomy" id="905079"/>
    <lineage>
        <taxon>Eukaryota</taxon>
        <taxon>Cryptophyceae</taxon>
        <taxon>Pyrenomonadales</taxon>
        <taxon>Geminigeraceae</taxon>
        <taxon>Guillardia</taxon>
    </lineage>
</organism>
<evidence type="ECO:0000256" key="7">
    <source>
        <dbReference type="RuleBase" id="RU362125"/>
    </source>
</evidence>
<dbReference type="SUPFAM" id="SSF56645">
    <property type="entry name" value="Acyl-CoA dehydrogenase NM domain-like"/>
    <property type="match status" value="1"/>
</dbReference>
<dbReference type="Gene3D" id="2.40.110.10">
    <property type="entry name" value="Butyryl-CoA Dehydrogenase, subunit A, domain 2"/>
    <property type="match status" value="1"/>
</dbReference>
<dbReference type="Gene3D" id="1.20.140.10">
    <property type="entry name" value="Butyryl-CoA Dehydrogenase, subunit A, domain 3"/>
    <property type="match status" value="1"/>
</dbReference>
<reference evidence="13" key="2">
    <citation type="submission" date="2012-11" db="EMBL/GenBank/DDBJ databases">
        <authorList>
            <person name="Kuo A."/>
            <person name="Curtis B.A."/>
            <person name="Tanifuji G."/>
            <person name="Burki F."/>
            <person name="Gruber A."/>
            <person name="Irimia M."/>
            <person name="Maruyama S."/>
            <person name="Arias M.C."/>
            <person name="Ball S.G."/>
            <person name="Gile G.H."/>
            <person name="Hirakawa Y."/>
            <person name="Hopkins J.F."/>
            <person name="Rensing S.A."/>
            <person name="Schmutz J."/>
            <person name="Symeonidi A."/>
            <person name="Elias M."/>
            <person name="Eveleigh R.J."/>
            <person name="Herman E.K."/>
            <person name="Klute M.J."/>
            <person name="Nakayama T."/>
            <person name="Obornik M."/>
            <person name="Reyes-Prieto A."/>
            <person name="Armbrust E.V."/>
            <person name="Aves S.J."/>
            <person name="Beiko R.G."/>
            <person name="Coutinho P."/>
            <person name="Dacks J.B."/>
            <person name="Durnford D.G."/>
            <person name="Fast N.M."/>
            <person name="Green B.R."/>
            <person name="Grisdale C."/>
            <person name="Hempe F."/>
            <person name="Henrissat B."/>
            <person name="Hoppner M.P."/>
            <person name="Ishida K.-I."/>
            <person name="Kim E."/>
            <person name="Koreny L."/>
            <person name="Kroth P.G."/>
            <person name="Liu Y."/>
            <person name="Malik S.-B."/>
            <person name="Maier U.G."/>
            <person name="McRose D."/>
            <person name="Mock T."/>
            <person name="Neilson J.A."/>
            <person name="Onodera N.T."/>
            <person name="Poole A.M."/>
            <person name="Pritham E.J."/>
            <person name="Richards T.A."/>
            <person name="Rocap G."/>
            <person name="Roy S.W."/>
            <person name="Sarai C."/>
            <person name="Schaack S."/>
            <person name="Shirato S."/>
            <person name="Slamovits C.H."/>
            <person name="Spencer D.F."/>
            <person name="Suzuki S."/>
            <person name="Worden A.Z."/>
            <person name="Zauner S."/>
            <person name="Barry K."/>
            <person name="Bell C."/>
            <person name="Bharti A.K."/>
            <person name="Crow J.A."/>
            <person name="Grimwood J."/>
            <person name="Kramer R."/>
            <person name="Lindquist E."/>
            <person name="Lucas S."/>
            <person name="Salamov A."/>
            <person name="McFadden G.I."/>
            <person name="Lane C.E."/>
            <person name="Keeling P.J."/>
            <person name="Gray M.W."/>
            <person name="Grigoriev I.V."/>
            <person name="Archibald J.M."/>
        </authorList>
    </citation>
    <scope>NUCLEOTIDE SEQUENCE</scope>
    <source>
        <strain evidence="13">CCMP2712</strain>
    </source>
</reference>
<proteinExistence type="inferred from homology"/>
<evidence type="ECO:0000259" key="8">
    <source>
        <dbReference type="Pfam" id="PF00441"/>
    </source>
</evidence>
<evidence type="ECO:0000256" key="1">
    <source>
        <dbReference type="ARBA" id="ARBA00001974"/>
    </source>
</evidence>
<dbReference type="PaxDb" id="55529-EKX43879"/>
<feature type="domain" description="Acyl-CoA dehydrogenase/oxidase N-terminal" evidence="10">
    <location>
        <begin position="10"/>
        <end position="113"/>
    </location>
</feature>
<reference evidence="12" key="3">
    <citation type="submission" date="2015-06" db="UniProtKB">
        <authorList>
            <consortium name="EnsemblProtists"/>
        </authorList>
    </citation>
    <scope>IDENTIFICATION</scope>
</reference>
<evidence type="ECO:0000313" key="11">
    <source>
        <dbReference type="EMBL" id="EKX43879.1"/>
    </source>
</evidence>
<dbReference type="GO" id="GO:0050660">
    <property type="term" value="F:flavin adenine dinucleotide binding"/>
    <property type="evidence" value="ECO:0007669"/>
    <property type="project" value="InterPro"/>
</dbReference>
<keyword evidence="4 7" id="KW-0285">Flavoprotein</keyword>
<dbReference type="Gene3D" id="1.10.540.10">
    <property type="entry name" value="Acyl-CoA dehydrogenase/oxidase, N-terminal domain"/>
    <property type="match status" value="1"/>
</dbReference>
<dbReference type="AlphaFoldDB" id="L1J6Z8"/>
<dbReference type="Proteomes" id="UP000011087">
    <property type="component" value="Unassembled WGS sequence"/>
</dbReference>
<dbReference type="Pfam" id="PF02770">
    <property type="entry name" value="Acyl-CoA_dh_M"/>
    <property type="match status" value="1"/>
</dbReference>
<accession>L1J6Z8</accession>
<dbReference type="GO" id="GO:0033539">
    <property type="term" value="P:fatty acid beta-oxidation using acyl-CoA dehydrogenase"/>
    <property type="evidence" value="ECO:0007669"/>
    <property type="project" value="TreeGrafter"/>
</dbReference>
<evidence type="ECO:0000313" key="13">
    <source>
        <dbReference type="Proteomes" id="UP000011087"/>
    </source>
</evidence>
<evidence type="ECO:0000259" key="10">
    <source>
        <dbReference type="Pfam" id="PF02771"/>
    </source>
</evidence>
<dbReference type="GeneID" id="17300467"/>
<dbReference type="Pfam" id="PF00441">
    <property type="entry name" value="Acyl-CoA_dh_1"/>
    <property type="match status" value="1"/>
</dbReference>
<evidence type="ECO:0000256" key="3">
    <source>
        <dbReference type="ARBA" id="ARBA00011738"/>
    </source>
</evidence>